<comment type="caution">
    <text evidence="2">The sequence shown here is derived from an EMBL/GenBank/DDBJ whole genome shotgun (WGS) entry which is preliminary data.</text>
</comment>
<dbReference type="Proteomes" id="UP001597342">
    <property type="component" value="Unassembled WGS sequence"/>
</dbReference>
<dbReference type="Pfam" id="PF20409">
    <property type="entry name" value="SnoaL_5"/>
    <property type="match status" value="1"/>
</dbReference>
<sequence>MSTQEVADKLVALCREGKHAEAYELYAKDAVSLEMPGMPNEVTEGLDNILKGFQQWVEGIKETHGGTVGDPVVAGNHFAVAMTSDATFKDGTRMNMEEVALYQVQDGKIKKVSFHYDTSAMCE</sequence>
<gene>
    <name evidence="2" type="ORF">ACFSJE_10590</name>
</gene>
<name>A0ABW4Y105_9FLAO</name>
<evidence type="ECO:0000313" key="2">
    <source>
        <dbReference type="EMBL" id="MFD2100223.1"/>
    </source>
</evidence>
<reference evidence="3" key="1">
    <citation type="journal article" date="2019" name="Int. J. Syst. Evol. Microbiol.">
        <title>The Global Catalogue of Microorganisms (GCM) 10K type strain sequencing project: providing services to taxonomists for standard genome sequencing and annotation.</title>
        <authorList>
            <consortium name="The Broad Institute Genomics Platform"/>
            <consortium name="The Broad Institute Genome Sequencing Center for Infectious Disease"/>
            <person name="Wu L."/>
            <person name="Ma J."/>
        </authorList>
    </citation>
    <scope>NUCLEOTIDE SEQUENCE [LARGE SCALE GENOMIC DNA]</scope>
    <source>
        <strain evidence="3">JCM 3389</strain>
    </source>
</reference>
<dbReference type="Gene3D" id="3.10.450.50">
    <property type="match status" value="1"/>
</dbReference>
<dbReference type="RefSeq" id="WP_379830943.1">
    <property type="nucleotide sequence ID" value="NZ_JBHUHU010000003.1"/>
</dbReference>
<evidence type="ECO:0000259" key="1">
    <source>
        <dbReference type="Pfam" id="PF20409"/>
    </source>
</evidence>
<feature type="domain" description="SnoaL-like" evidence="1">
    <location>
        <begin position="1"/>
        <end position="116"/>
    </location>
</feature>
<evidence type="ECO:0000313" key="3">
    <source>
        <dbReference type="Proteomes" id="UP001597342"/>
    </source>
</evidence>
<accession>A0ABW4Y105</accession>
<dbReference type="SUPFAM" id="SSF54427">
    <property type="entry name" value="NTF2-like"/>
    <property type="match status" value="1"/>
</dbReference>
<dbReference type="InterPro" id="IPR046860">
    <property type="entry name" value="SnoaL_5"/>
</dbReference>
<organism evidence="2 3">
    <name type="scientific">Flagellimonas iocasae</name>
    <dbReference type="NCBI Taxonomy" id="2055905"/>
    <lineage>
        <taxon>Bacteria</taxon>
        <taxon>Pseudomonadati</taxon>
        <taxon>Bacteroidota</taxon>
        <taxon>Flavobacteriia</taxon>
        <taxon>Flavobacteriales</taxon>
        <taxon>Flavobacteriaceae</taxon>
        <taxon>Flagellimonas</taxon>
    </lineage>
</organism>
<keyword evidence="3" id="KW-1185">Reference proteome</keyword>
<dbReference type="InterPro" id="IPR032710">
    <property type="entry name" value="NTF2-like_dom_sf"/>
</dbReference>
<protein>
    <submittedName>
        <fullName evidence="2">SnoaL-like domain-containing protein</fullName>
    </submittedName>
</protein>
<dbReference type="EMBL" id="JBHUHU010000003">
    <property type="protein sequence ID" value="MFD2100223.1"/>
    <property type="molecule type" value="Genomic_DNA"/>
</dbReference>
<proteinExistence type="predicted"/>